<evidence type="ECO:0000313" key="2">
    <source>
        <dbReference type="EMBL" id="AXH59965.1"/>
    </source>
</evidence>
<feature type="transmembrane region" description="Helical" evidence="1">
    <location>
        <begin position="27"/>
        <end position="47"/>
    </location>
</feature>
<proteinExistence type="predicted"/>
<dbReference type="GeneID" id="39474165"/>
<evidence type="ECO:0000313" key="3">
    <source>
        <dbReference type="Proteomes" id="UP000006426"/>
    </source>
</evidence>
<accession>A0AAD0PWB7</accession>
<feature type="transmembrane region" description="Helical" evidence="1">
    <location>
        <begin position="79"/>
        <end position="103"/>
    </location>
</feature>
<dbReference type="Proteomes" id="UP000006426">
    <property type="component" value="Plasmid pmppla107"/>
</dbReference>
<organism evidence="2 3">
    <name type="scientific">Pseudomonas amygdali pv. lachrymans str. M301315</name>
    <dbReference type="NCBI Taxonomy" id="629260"/>
    <lineage>
        <taxon>Bacteria</taxon>
        <taxon>Pseudomonadati</taxon>
        <taxon>Pseudomonadota</taxon>
        <taxon>Gammaproteobacteria</taxon>
        <taxon>Pseudomonadales</taxon>
        <taxon>Pseudomonadaceae</taxon>
        <taxon>Pseudomonas</taxon>
        <taxon>Pseudomonas amygdali</taxon>
    </lineage>
</organism>
<name>A0AAD0PWB7_PSEAV</name>
<dbReference type="AlphaFoldDB" id="A0AAD0PWB7"/>
<dbReference type="RefSeq" id="WP_005741713.1">
    <property type="nucleotide sequence ID" value="NZ_CP031226.1"/>
</dbReference>
<gene>
    <name evidence="2" type="ORF">PLA107_032585</name>
</gene>
<keyword evidence="1" id="KW-0472">Membrane</keyword>
<evidence type="ECO:0000256" key="1">
    <source>
        <dbReference type="SAM" id="Phobius"/>
    </source>
</evidence>
<keyword evidence="1" id="KW-1133">Transmembrane helix</keyword>
<geneLocation type="plasmid" evidence="3">
    <name>pmppla107</name>
</geneLocation>
<reference evidence="2 3" key="1">
    <citation type="journal article" date="2011" name="PLoS Pathog.">
        <title>Dynamic evolution of pathogenicity revealed by sequencing and comparative genomics of 19 Pseudomonas syringae isolates.</title>
        <authorList>
            <person name="Baltrus D.A."/>
            <person name="Nishimura M.T."/>
            <person name="Romanchuk A."/>
            <person name="Chang J.H."/>
            <person name="Mukhtar M.S."/>
            <person name="Cherkis K."/>
            <person name="Roach J."/>
            <person name="Grant S.R."/>
            <person name="Jones C.D."/>
            <person name="Dangl J.L."/>
        </authorList>
    </citation>
    <scope>NUCLEOTIDE SEQUENCE [LARGE SCALE GENOMIC DNA]</scope>
    <source>
        <strain evidence="2 3">M301315</strain>
    </source>
</reference>
<keyword evidence="2" id="KW-0614">Plasmid</keyword>
<keyword evidence="1" id="KW-0812">Transmembrane</keyword>
<sequence length="117" mass="13250">MNDECTCAKHQAPTGIESLKEYKRSGYFAYFLFWLILALIPVELWFLPDAFAFISENAQRNFEMAGNPFLGWVKVAATWAFGLFIIGLANFIGFVMLSFAALFSIPAWVEEVETAYS</sequence>
<protein>
    <submittedName>
        <fullName evidence="2">Uncharacterized protein</fullName>
    </submittedName>
</protein>
<dbReference type="EMBL" id="CP031226">
    <property type="protein sequence ID" value="AXH59965.1"/>
    <property type="molecule type" value="Genomic_DNA"/>
</dbReference>